<evidence type="ECO:0000256" key="2">
    <source>
        <dbReference type="ARBA" id="ARBA00022723"/>
    </source>
</evidence>
<evidence type="ECO:0000256" key="1">
    <source>
        <dbReference type="ARBA" id="ARBA00009275"/>
    </source>
</evidence>
<dbReference type="CDD" id="cd01310">
    <property type="entry name" value="TatD_DNAse"/>
    <property type="match status" value="1"/>
</dbReference>
<dbReference type="EC" id="3.1.-.-" evidence="4"/>
<dbReference type="PANTHER" id="PTHR46124:SF2">
    <property type="entry name" value="D-AMINOACYL-TRNA DEACYLASE"/>
    <property type="match status" value="1"/>
</dbReference>
<accession>A0ABW4B2U8</accession>
<name>A0ABW4B2U8_9GAMM</name>
<dbReference type="Gene3D" id="3.20.20.140">
    <property type="entry name" value="Metal-dependent hydrolases"/>
    <property type="match status" value="1"/>
</dbReference>
<organism evidence="4 5">
    <name type="scientific">Rhodanobacter aciditrophus</name>
    <dbReference type="NCBI Taxonomy" id="1623218"/>
    <lineage>
        <taxon>Bacteria</taxon>
        <taxon>Pseudomonadati</taxon>
        <taxon>Pseudomonadota</taxon>
        <taxon>Gammaproteobacteria</taxon>
        <taxon>Lysobacterales</taxon>
        <taxon>Rhodanobacteraceae</taxon>
        <taxon>Rhodanobacter</taxon>
    </lineage>
</organism>
<dbReference type="PROSITE" id="PS01137">
    <property type="entry name" value="TATD_1"/>
    <property type="match status" value="1"/>
</dbReference>
<evidence type="ECO:0000313" key="4">
    <source>
        <dbReference type="EMBL" id="MFD1384533.1"/>
    </source>
</evidence>
<dbReference type="InterPro" id="IPR032466">
    <property type="entry name" value="Metal_Hydrolase"/>
</dbReference>
<comment type="caution">
    <text evidence="4">The sequence shown here is derived from an EMBL/GenBank/DDBJ whole genome shotgun (WGS) entry which is preliminary data.</text>
</comment>
<dbReference type="PANTHER" id="PTHR46124">
    <property type="entry name" value="D-AMINOACYL-TRNA DEACYLASE"/>
    <property type="match status" value="1"/>
</dbReference>
<dbReference type="EMBL" id="JBHTMN010000016">
    <property type="protein sequence ID" value="MFD1384533.1"/>
    <property type="molecule type" value="Genomic_DNA"/>
</dbReference>
<keyword evidence="2" id="KW-0479">Metal-binding</keyword>
<dbReference type="NCBIfam" id="TIGR00010">
    <property type="entry name" value="YchF/TatD family DNA exonuclease"/>
    <property type="match status" value="1"/>
</dbReference>
<dbReference type="RefSeq" id="WP_377368847.1">
    <property type="nucleotide sequence ID" value="NZ_JBHTMN010000016.1"/>
</dbReference>
<dbReference type="Pfam" id="PF01026">
    <property type="entry name" value="TatD_DNase"/>
    <property type="match status" value="1"/>
</dbReference>
<keyword evidence="3 4" id="KW-0378">Hydrolase</keyword>
<dbReference type="SUPFAM" id="SSF51556">
    <property type="entry name" value="Metallo-dependent hydrolases"/>
    <property type="match status" value="1"/>
</dbReference>
<comment type="similarity">
    <text evidence="1">Belongs to the metallo-dependent hydrolases superfamily. TatD-type hydrolase family.</text>
</comment>
<dbReference type="InterPro" id="IPR015991">
    <property type="entry name" value="TatD/YcfH-like"/>
</dbReference>
<evidence type="ECO:0000256" key="3">
    <source>
        <dbReference type="ARBA" id="ARBA00022801"/>
    </source>
</evidence>
<gene>
    <name evidence="4" type="ORF">ACFQ45_14270</name>
</gene>
<sequence>MLIDTHCHLDKLDLSPYNDNLKDAVQAAGQAGVQQILTISVDLDGFEGIHSFTDIEGVFASCGVHPLHKEGLLDAPDFLRTLAQRDKVVAIGETGLDYFYDKEPELHQAQKDSFAIHLDVAGELNLPTIIHTRDAKEDTLFLIKAHGNENVGGVVHCFTEDYAMARAALDLNYLISISGIVTFKNAEDLRDTVRKIPLESLLVETDSPYLAPVPHRGKKNEPKYVRDVAQFVADLKGVRYEELLEITSQNFHQKFSKVVPTQTLRY</sequence>
<proteinExistence type="inferred from homology"/>
<dbReference type="Proteomes" id="UP001597059">
    <property type="component" value="Unassembled WGS sequence"/>
</dbReference>
<evidence type="ECO:0000313" key="5">
    <source>
        <dbReference type="Proteomes" id="UP001597059"/>
    </source>
</evidence>
<dbReference type="InterPro" id="IPR001130">
    <property type="entry name" value="TatD-like"/>
</dbReference>
<dbReference type="GO" id="GO:0016787">
    <property type="term" value="F:hydrolase activity"/>
    <property type="evidence" value="ECO:0007669"/>
    <property type="project" value="UniProtKB-KW"/>
</dbReference>
<reference evidence="5" key="1">
    <citation type="journal article" date="2019" name="Int. J. Syst. Evol. Microbiol.">
        <title>The Global Catalogue of Microorganisms (GCM) 10K type strain sequencing project: providing services to taxonomists for standard genome sequencing and annotation.</title>
        <authorList>
            <consortium name="The Broad Institute Genomics Platform"/>
            <consortium name="The Broad Institute Genome Sequencing Center for Infectious Disease"/>
            <person name="Wu L."/>
            <person name="Ma J."/>
        </authorList>
    </citation>
    <scope>NUCLEOTIDE SEQUENCE [LARGE SCALE GENOMIC DNA]</scope>
    <source>
        <strain evidence="5">JCM 30774</strain>
    </source>
</reference>
<protein>
    <submittedName>
        <fullName evidence="4">TatD family hydrolase</fullName>
        <ecNumber evidence="4">3.1.-.-</ecNumber>
    </submittedName>
</protein>
<dbReference type="InterPro" id="IPR018228">
    <property type="entry name" value="DNase_TatD-rel_CS"/>
</dbReference>
<dbReference type="PIRSF" id="PIRSF005902">
    <property type="entry name" value="DNase_TatD"/>
    <property type="match status" value="1"/>
</dbReference>
<dbReference type="PROSITE" id="PS01091">
    <property type="entry name" value="TATD_3"/>
    <property type="match status" value="1"/>
</dbReference>
<keyword evidence="5" id="KW-1185">Reference proteome</keyword>